<gene>
    <name evidence="2" type="ORF">NDU88_006247</name>
</gene>
<comment type="caution">
    <text evidence="2">The sequence shown here is derived from an EMBL/GenBank/DDBJ whole genome shotgun (WGS) entry which is preliminary data.</text>
</comment>
<keyword evidence="3" id="KW-1185">Reference proteome</keyword>
<dbReference type="EMBL" id="JANPWB010000007">
    <property type="protein sequence ID" value="KAJ1174425.1"/>
    <property type="molecule type" value="Genomic_DNA"/>
</dbReference>
<evidence type="ECO:0000313" key="2">
    <source>
        <dbReference type="EMBL" id="KAJ1174425.1"/>
    </source>
</evidence>
<proteinExistence type="predicted"/>
<accession>A0AAV7TDD7</accession>
<reference evidence="2" key="1">
    <citation type="journal article" date="2022" name="bioRxiv">
        <title>Sequencing and chromosome-scale assembly of the giantPleurodeles waltlgenome.</title>
        <authorList>
            <person name="Brown T."/>
            <person name="Elewa A."/>
            <person name="Iarovenko S."/>
            <person name="Subramanian E."/>
            <person name="Araus A.J."/>
            <person name="Petzold A."/>
            <person name="Susuki M."/>
            <person name="Suzuki K.-i.T."/>
            <person name="Hayashi T."/>
            <person name="Toyoda A."/>
            <person name="Oliveira C."/>
            <person name="Osipova E."/>
            <person name="Leigh N.D."/>
            <person name="Simon A."/>
            <person name="Yun M.H."/>
        </authorList>
    </citation>
    <scope>NUCLEOTIDE SEQUENCE</scope>
    <source>
        <strain evidence="2">20211129_DDA</strain>
        <tissue evidence="2">Liver</tissue>
    </source>
</reference>
<organism evidence="2 3">
    <name type="scientific">Pleurodeles waltl</name>
    <name type="common">Iberian ribbed newt</name>
    <dbReference type="NCBI Taxonomy" id="8319"/>
    <lineage>
        <taxon>Eukaryota</taxon>
        <taxon>Metazoa</taxon>
        <taxon>Chordata</taxon>
        <taxon>Craniata</taxon>
        <taxon>Vertebrata</taxon>
        <taxon>Euteleostomi</taxon>
        <taxon>Amphibia</taxon>
        <taxon>Batrachia</taxon>
        <taxon>Caudata</taxon>
        <taxon>Salamandroidea</taxon>
        <taxon>Salamandridae</taxon>
        <taxon>Pleurodelinae</taxon>
        <taxon>Pleurodeles</taxon>
    </lineage>
</organism>
<dbReference type="Proteomes" id="UP001066276">
    <property type="component" value="Chromosome 4_1"/>
</dbReference>
<name>A0AAV7TDD7_PLEWA</name>
<evidence type="ECO:0000256" key="1">
    <source>
        <dbReference type="SAM" id="MobiDB-lite"/>
    </source>
</evidence>
<dbReference type="AlphaFoldDB" id="A0AAV7TDD7"/>
<evidence type="ECO:0000313" key="3">
    <source>
        <dbReference type="Proteomes" id="UP001066276"/>
    </source>
</evidence>
<feature type="region of interest" description="Disordered" evidence="1">
    <location>
        <begin position="318"/>
        <end position="344"/>
    </location>
</feature>
<protein>
    <submittedName>
        <fullName evidence="2">Uncharacterized protein</fullName>
    </submittedName>
</protein>
<sequence>MRLAAPRQGDLRARNRINKEKSEIHLDAQLPVKIPPVPPSYGAVAQATSSLPTITLPDKTQGILLSLKTSSRRRSSAQVNYGQVIVIPAGTKNNTFSPLADDSQSGLNPLTRETHLSPTLNLKYPSREVSTTHHDGRIKTKVTIQNTQIAATDLENKALLSKQSSTLKRAANRNKLEDGQRNRPMPHRIIEHSHQSQSSHVIENDRESRQVILTPDYESRGQQDNLNRGNLLRLLAELPSTKKIMSPDLISLKFLSNSSQNDQEQTLTMWRTSKIAALIMAAKQQFENWGIRLSQPTSPRYPFPLLLNLKSELNQKTESQACKRGWGPDVGEVEQRQSKRGKKI</sequence>